<keyword evidence="1 3" id="KW-0238">DNA-binding</keyword>
<dbReference type="GO" id="GO:0003677">
    <property type="term" value="F:DNA binding"/>
    <property type="evidence" value="ECO:0007669"/>
    <property type="project" value="UniProtKB-KW"/>
</dbReference>
<gene>
    <name evidence="3" type="ORF">FB558_5621</name>
</gene>
<organism evidence="3 4">
    <name type="scientific">Pseudonocardia kunmingensis</name>
    <dbReference type="NCBI Taxonomy" id="630975"/>
    <lineage>
        <taxon>Bacteria</taxon>
        <taxon>Bacillati</taxon>
        <taxon>Actinomycetota</taxon>
        <taxon>Actinomycetes</taxon>
        <taxon>Pseudonocardiales</taxon>
        <taxon>Pseudonocardiaceae</taxon>
        <taxon>Pseudonocardia</taxon>
    </lineage>
</organism>
<dbReference type="SMART" id="SM00422">
    <property type="entry name" value="HTH_MERR"/>
    <property type="match status" value="1"/>
</dbReference>
<evidence type="ECO:0000313" key="4">
    <source>
        <dbReference type="Proteomes" id="UP000315677"/>
    </source>
</evidence>
<dbReference type="Pfam" id="PF13411">
    <property type="entry name" value="MerR_1"/>
    <property type="match status" value="1"/>
</dbReference>
<dbReference type="PANTHER" id="PTHR30204:SF98">
    <property type="entry name" value="HTH-TYPE TRANSCRIPTIONAL REGULATOR ADHR"/>
    <property type="match status" value="1"/>
</dbReference>
<dbReference type="InterPro" id="IPR000551">
    <property type="entry name" value="MerR-type_HTH_dom"/>
</dbReference>
<dbReference type="PROSITE" id="PS50937">
    <property type="entry name" value="HTH_MERR_2"/>
    <property type="match status" value="1"/>
</dbReference>
<feature type="domain" description="HTH merR-type" evidence="2">
    <location>
        <begin position="5"/>
        <end position="73"/>
    </location>
</feature>
<evidence type="ECO:0000259" key="2">
    <source>
        <dbReference type="PROSITE" id="PS50937"/>
    </source>
</evidence>
<protein>
    <submittedName>
        <fullName evidence="3">DNA-binding transcriptional MerR regulator</fullName>
    </submittedName>
</protein>
<dbReference type="SUPFAM" id="SSF46955">
    <property type="entry name" value="Putative DNA-binding domain"/>
    <property type="match status" value="1"/>
</dbReference>
<dbReference type="GO" id="GO:0003700">
    <property type="term" value="F:DNA-binding transcription factor activity"/>
    <property type="evidence" value="ECO:0007669"/>
    <property type="project" value="InterPro"/>
</dbReference>
<reference evidence="3 4" key="1">
    <citation type="submission" date="2019-06" db="EMBL/GenBank/DDBJ databases">
        <title>Sequencing the genomes of 1000 actinobacteria strains.</title>
        <authorList>
            <person name="Klenk H.-P."/>
        </authorList>
    </citation>
    <scope>NUCLEOTIDE SEQUENCE [LARGE SCALE GENOMIC DNA]</scope>
    <source>
        <strain evidence="3 4">DSM 45301</strain>
    </source>
</reference>
<proteinExistence type="predicted"/>
<keyword evidence="4" id="KW-1185">Reference proteome</keyword>
<dbReference type="Proteomes" id="UP000315677">
    <property type="component" value="Unassembled WGS sequence"/>
</dbReference>
<dbReference type="InterPro" id="IPR047057">
    <property type="entry name" value="MerR_fam"/>
</dbReference>
<dbReference type="EMBL" id="VFPA01000003">
    <property type="protein sequence ID" value="TQM09847.1"/>
    <property type="molecule type" value="Genomic_DNA"/>
</dbReference>
<dbReference type="Gene3D" id="1.10.1660.10">
    <property type="match status" value="1"/>
</dbReference>
<accession>A0A543DKJ1</accession>
<dbReference type="AlphaFoldDB" id="A0A543DKJ1"/>
<comment type="caution">
    <text evidence="3">The sequence shown here is derived from an EMBL/GenBank/DDBJ whole genome shotgun (WGS) entry which is preliminary data.</text>
</comment>
<sequence length="135" mass="14997">MKSSPMTIGQVADHFGLPAHVLRHWESVGLLSPARVEAGRRRYTRDDLFQVASIMIMKQAGLPLSDIRDFLASSHTPARKDMLRRNYRALQVRMATLRSALDLLEAGLNCPHEDIATCPNARAHLAKLVDVQGSV</sequence>
<evidence type="ECO:0000256" key="1">
    <source>
        <dbReference type="ARBA" id="ARBA00023125"/>
    </source>
</evidence>
<evidence type="ECO:0000313" key="3">
    <source>
        <dbReference type="EMBL" id="TQM09847.1"/>
    </source>
</evidence>
<dbReference type="InterPro" id="IPR009061">
    <property type="entry name" value="DNA-bd_dom_put_sf"/>
</dbReference>
<name>A0A543DKJ1_9PSEU</name>
<dbReference type="PANTHER" id="PTHR30204">
    <property type="entry name" value="REDOX-CYCLING DRUG-SENSING TRANSCRIPTIONAL ACTIVATOR SOXR"/>
    <property type="match status" value="1"/>
</dbReference>